<accession>A0A7C9APH4</accession>
<reference evidence="2" key="1">
    <citation type="journal article" date="2013" name="J. Plant Res.">
        <title>Effect of fungi and light on seed germination of three Opuntia species from semiarid lands of central Mexico.</title>
        <authorList>
            <person name="Delgado-Sanchez P."/>
            <person name="Jimenez-Bremont J.F."/>
            <person name="Guerrero-Gonzalez Mde L."/>
            <person name="Flores J."/>
        </authorList>
    </citation>
    <scope>NUCLEOTIDE SEQUENCE</scope>
    <source>
        <tissue evidence="2">Cladode</tissue>
    </source>
</reference>
<organism evidence="2">
    <name type="scientific">Opuntia streptacantha</name>
    <name type="common">Prickly pear cactus</name>
    <name type="synonym">Opuntia cardona</name>
    <dbReference type="NCBI Taxonomy" id="393608"/>
    <lineage>
        <taxon>Eukaryota</taxon>
        <taxon>Viridiplantae</taxon>
        <taxon>Streptophyta</taxon>
        <taxon>Embryophyta</taxon>
        <taxon>Tracheophyta</taxon>
        <taxon>Spermatophyta</taxon>
        <taxon>Magnoliopsida</taxon>
        <taxon>eudicotyledons</taxon>
        <taxon>Gunneridae</taxon>
        <taxon>Pentapetalae</taxon>
        <taxon>Caryophyllales</taxon>
        <taxon>Cactineae</taxon>
        <taxon>Cactaceae</taxon>
        <taxon>Opuntioideae</taxon>
        <taxon>Opuntia</taxon>
    </lineage>
</organism>
<sequence length="137" mass="15955">MMVHLLYYLIIVWEKPSLQPLVKKVTNKRSNRNKDQHKIEEWSAHQYKYDEVDILLPITLCHKTRVTKDKKEPCRDASPNAYMMPLCNVIAAQEKTQINSDDKTGECHGADVPQTKHLSSRSLRTRTTPCHKIEDNK</sequence>
<name>A0A7C9APH4_OPUST</name>
<dbReference type="AlphaFoldDB" id="A0A7C9APH4"/>
<proteinExistence type="predicted"/>
<evidence type="ECO:0000256" key="1">
    <source>
        <dbReference type="SAM" id="MobiDB-lite"/>
    </source>
</evidence>
<feature type="compositionally biased region" description="Polar residues" evidence="1">
    <location>
        <begin position="116"/>
        <end position="128"/>
    </location>
</feature>
<protein>
    <submittedName>
        <fullName evidence="2">Uncharacterized protein</fullName>
    </submittedName>
</protein>
<reference evidence="2" key="2">
    <citation type="submission" date="2020-07" db="EMBL/GenBank/DDBJ databases">
        <authorList>
            <person name="Vera ALvarez R."/>
            <person name="Arias-Moreno D.M."/>
            <person name="Jimenez-Jacinto V."/>
            <person name="Jimenez-Bremont J.F."/>
            <person name="Swaminathan K."/>
            <person name="Moose S.P."/>
            <person name="Guerrero-Gonzalez M.L."/>
            <person name="Marino-Ramirez L."/>
            <person name="Landsman D."/>
            <person name="Rodriguez-Kessler M."/>
            <person name="Delgado-Sanchez P."/>
        </authorList>
    </citation>
    <scope>NUCLEOTIDE SEQUENCE</scope>
    <source>
        <tissue evidence="2">Cladode</tissue>
    </source>
</reference>
<feature type="region of interest" description="Disordered" evidence="1">
    <location>
        <begin position="100"/>
        <end position="137"/>
    </location>
</feature>
<evidence type="ECO:0000313" key="2">
    <source>
        <dbReference type="EMBL" id="MBA4673558.1"/>
    </source>
</evidence>
<dbReference type="EMBL" id="GISG01259347">
    <property type="protein sequence ID" value="MBA4673558.1"/>
    <property type="molecule type" value="Transcribed_RNA"/>
</dbReference>
<feature type="compositionally biased region" description="Basic and acidic residues" evidence="1">
    <location>
        <begin position="100"/>
        <end position="109"/>
    </location>
</feature>